<dbReference type="InterPro" id="IPR052157">
    <property type="entry name" value="BCAA_transport_permease"/>
</dbReference>
<evidence type="ECO:0000256" key="8">
    <source>
        <dbReference type="ARBA" id="ARBA00037998"/>
    </source>
</evidence>
<dbReference type="GO" id="GO:0006865">
    <property type="term" value="P:amino acid transport"/>
    <property type="evidence" value="ECO:0007669"/>
    <property type="project" value="UniProtKB-KW"/>
</dbReference>
<feature type="transmembrane region" description="Helical" evidence="9">
    <location>
        <begin position="234"/>
        <end position="253"/>
    </location>
</feature>
<keyword evidence="6 9" id="KW-1133">Transmembrane helix</keyword>
<keyword evidence="2" id="KW-0813">Transport</keyword>
<feature type="transmembrane region" description="Helical" evidence="9">
    <location>
        <begin position="209"/>
        <end position="227"/>
    </location>
</feature>
<protein>
    <submittedName>
        <fullName evidence="10">Unannotated protein</fullName>
    </submittedName>
</protein>
<keyword evidence="3" id="KW-1003">Cell membrane</keyword>
<evidence type="ECO:0000256" key="7">
    <source>
        <dbReference type="ARBA" id="ARBA00023136"/>
    </source>
</evidence>
<name>A0A6J7JEK0_9ZZZZ</name>
<dbReference type="PANTHER" id="PTHR11795:SF445">
    <property type="entry name" value="AMINO ACID ABC TRANSPORTER PERMEASE PROTEIN"/>
    <property type="match status" value="1"/>
</dbReference>
<comment type="subcellular location">
    <subcellularLocation>
        <location evidence="1">Cell membrane</location>
        <topology evidence="1">Multi-pass membrane protein</topology>
    </subcellularLocation>
</comment>
<sequence length="285" mass="30078">MFNYAVSGLIYGGAYALVAVCLVVMFRMVRVLNFAQTAIGAIGAYVAIILSEHGWAYLPAALVGAAAGAGVAVICGSLMSAWFADAPTERRSTVAIAIFITLLTLGFRIAGSTPRVAPELFGGSTFRIFGVNVTWAGLAVVLAAIVLAFLVDVFLRGTRLGIRLRAQSERPQTAELLGVPSRWLAVGVWGVTGAITAVGLLVVTPSRGADFLSIGLLILPALAAASLGLFRSTWLAVVGGVGIGIITGMTEYWPEVKQYQDIIPLAVIVIVLMWTQRKEVWDAAR</sequence>
<evidence type="ECO:0000256" key="1">
    <source>
        <dbReference type="ARBA" id="ARBA00004651"/>
    </source>
</evidence>
<comment type="similarity">
    <text evidence="8">Belongs to the binding-protein-dependent transport system permease family. LivHM subfamily.</text>
</comment>
<evidence type="ECO:0000256" key="3">
    <source>
        <dbReference type="ARBA" id="ARBA00022475"/>
    </source>
</evidence>
<evidence type="ECO:0000256" key="6">
    <source>
        <dbReference type="ARBA" id="ARBA00022989"/>
    </source>
</evidence>
<dbReference type="PANTHER" id="PTHR11795">
    <property type="entry name" value="BRANCHED-CHAIN AMINO ACID TRANSPORT SYSTEM PERMEASE PROTEIN LIVH"/>
    <property type="match status" value="1"/>
</dbReference>
<feature type="transmembrane region" description="Helical" evidence="9">
    <location>
        <begin position="94"/>
        <end position="113"/>
    </location>
</feature>
<reference evidence="10" key="1">
    <citation type="submission" date="2020-05" db="EMBL/GenBank/DDBJ databases">
        <authorList>
            <person name="Chiriac C."/>
            <person name="Salcher M."/>
            <person name="Ghai R."/>
            <person name="Kavagutti S V."/>
        </authorList>
    </citation>
    <scope>NUCLEOTIDE SEQUENCE</scope>
</reference>
<gene>
    <name evidence="10" type="ORF">UFOPK3674_01839</name>
</gene>
<accession>A0A6J7JEK0</accession>
<evidence type="ECO:0000256" key="9">
    <source>
        <dbReference type="SAM" id="Phobius"/>
    </source>
</evidence>
<evidence type="ECO:0000256" key="2">
    <source>
        <dbReference type="ARBA" id="ARBA00022448"/>
    </source>
</evidence>
<evidence type="ECO:0000313" key="10">
    <source>
        <dbReference type="EMBL" id="CAB4941167.1"/>
    </source>
</evidence>
<feature type="transmembrane region" description="Helical" evidence="9">
    <location>
        <begin position="259"/>
        <end position="275"/>
    </location>
</feature>
<feature type="transmembrane region" description="Helical" evidence="9">
    <location>
        <begin position="6"/>
        <end position="24"/>
    </location>
</feature>
<keyword evidence="7 9" id="KW-0472">Membrane</keyword>
<dbReference type="Pfam" id="PF02653">
    <property type="entry name" value="BPD_transp_2"/>
    <property type="match status" value="1"/>
</dbReference>
<dbReference type="GO" id="GO:0005886">
    <property type="term" value="C:plasma membrane"/>
    <property type="evidence" value="ECO:0007669"/>
    <property type="project" value="UniProtKB-SubCell"/>
</dbReference>
<feature type="transmembrane region" description="Helical" evidence="9">
    <location>
        <begin position="56"/>
        <end position="82"/>
    </location>
</feature>
<dbReference type="GO" id="GO:0022857">
    <property type="term" value="F:transmembrane transporter activity"/>
    <property type="evidence" value="ECO:0007669"/>
    <property type="project" value="InterPro"/>
</dbReference>
<dbReference type="InterPro" id="IPR001851">
    <property type="entry name" value="ABC_transp_permease"/>
</dbReference>
<dbReference type="EMBL" id="CAFBMX010000010">
    <property type="protein sequence ID" value="CAB4941167.1"/>
    <property type="molecule type" value="Genomic_DNA"/>
</dbReference>
<feature type="transmembrane region" description="Helical" evidence="9">
    <location>
        <begin position="183"/>
        <end position="203"/>
    </location>
</feature>
<dbReference type="CDD" id="cd06582">
    <property type="entry name" value="TM_PBP1_LivH_like"/>
    <property type="match status" value="1"/>
</dbReference>
<evidence type="ECO:0000256" key="5">
    <source>
        <dbReference type="ARBA" id="ARBA00022970"/>
    </source>
</evidence>
<evidence type="ECO:0000256" key="4">
    <source>
        <dbReference type="ARBA" id="ARBA00022692"/>
    </source>
</evidence>
<proteinExistence type="inferred from homology"/>
<feature type="transmembrane region" description="Helical" evidence="9">
    <location>
        <begin position="31"/>
        <end position="50"/>
    </location>
</feature>
<dbReference type="AlphaFoldDB" id="A0A6J7JEK0"/>
<keyword evidence="5" id="KW-0029">Amino-acid transport</keyword>
<keyword evidence="4 9" id="KW-0812">Transmembrane</keyword>
<organism evidence="10">
    <name type="scientific">freshwater metagenome</name>
    <dbReference type="NCBI Taxonomy" id="449393"/>
    <lineage>
        <taxon>unclassified sequences</taxon>
        <taxon>metagenomes</taxon>
        <taxon>ecological metagenomes</taxon>
    </lineage>
</organism>
<feature type="transmembrane region" description="Helical" evidence="9">
    <location>
        <begin position="133"/>
        <end position="155"/>
    </location>
</feature>